<keyword evidence="3 7" id="KW-1134">Transmembrane beta strand</keyword>
<comment type="similarity">
    <text evidence="7">Belongs to the TonB-dependent receptor family.</text>
</comment>
<dbReference type="Pfam" id="PF13715">
    <property type="entry name" value="CarbopepD_reg_2"/>
    <property type="match status" value="1"/>
</dbReference>
<dbReference type="Gene3D" id="2.170.130.10">
    <property type="entry name" value="TonB-dependent receptor, plug domain"/>
    <property type="match status" value="1"/>
</dbReference>
<dbReference type="Gene3D" id="2.40.170.20">
    <property type="entry name" value="TonB-dependent receptor, beta-barrel domain"/>
    <property type="match status" value="1"/>
</dbReference>
<dbReference type="Gene3D" id="3.55.50.30">
    <property type="match status" value="1"/>
</dbReference>
<dbReference type="PROSITE" id="PS52016">
    <property type="entry name" value="TONB_DEPENDENT_REC_3"/>
    <property type="match status" value="1"/>
</dbReference>
<keyword evidence="9" id="KW-0675">Receptor</keyword>
<evidence type="ECO:0000313" key="10">
    <source>
        <dbReference type="Proteomes" id="UP001597440"/>
    </source>
</evidence>
<name>A0ABW5L2E6_9SPHI</name>
<dbReference type="PROSITE" id="PS00018">
    <property type="entry name" value="EF_HAND_1"/>
    <property type="match status" value="1"/>
</dbReference>
<protein>
    <submittedName>
        <fullName evidence="9">TonB-dependent receptor</fullName>
    </submittedName>
</protein>
<dbReference type="InterPro" id="IPR018247">
    <property type="entry name" value="EF_Hand_1_Ca_BS"/>
</dbReference>
<dbReference type="EMBL" id="JBHULD010000014">
    <property type="protein sequence ID" value="MFD2554748.1"/>
    <property type="molecule type" value="Genomic_DNA"/>
</dbReference>
<dbReference type="SUPFAM" id="SSF49464">
    <property type="entry name" value="Carboxypeptidase regulatory domain-like"/>
    <property type="match status" value="1"/>
</dbReference>
<keyword evidence="10" id="KW-1185">Reference proteome</keyword>
<evidence type="ECO:0000256" key="3">
    <source>
        <dbReference type="ARBA" id="ARBA00022452"/>
    </source>
</evidence>
<evidence type="ECO:0000256" key="6">
    <source>
        <dbReference type="ARBA" id="ARBA00023237"/>
    </source>
</evidence>
<dbReference type="NCBIfam" id="TIGR04057">
    <property type="entry name" value="SusC_RagA_signa"/>
    <property type="match status" value="1"/>
</dbReference>
<dbReference type="InterPro" id="IPR011662">
    <property type="entry name" value="Secretin/TonB_short_N"/>
</dbReference>
<dbReference type="RefSeq" id="WP_210353139.1">
    <property type="nucleotide sequence ID" value="NZ_JAEQMU010000001.1"/>
</dbReference>
<dbReference type="SMART" id="SM00965">
    <property type="entry name" value="STN"/>
    <property type="match status" value="1"/>
</dbReference>
<dbReference type="InterPro" id="IPR037066">
    <property type="entry name" value="Plug_dom_sf"/>
</dbReference>
<keyword evidence="2 7" id="KW-0813">Transport</keyword>
<sequence>MYKTRTNSHTSGRGNTFLIKLFLAGIFTFFICIATVDAQQGIRMEFKSRSIKDIFKELHQVAGIKFMYSSTDFNANKLVTAKFENASLDQVLARVLDGLQVNYVIQDNTVIIKKKAGSATKEQASRLIRGQVSDEKGKALPNVTIRTSSAGESIVSDAQGNFNIRIVDDAYLTLTMLGYEAQRLEIDKREAYSVRMIPSHQKLEEVVVNVGYGTVHKSDLTGAVGQVKMDELNQAPVASLDQALAGRIAGVQVNSYEAQPGSTAEITIRGGNSLTQSNAPLYVVDGFPMEDFSISSLNPADVESINILKDASASAIYGSRGANGVIIIETKKGKPGTPEIAYQGYYGIQSPIKRMQMMNPYEFVRYQLELSPEGAKSLYLDKPAMTLDDYRDAPNIDWQSLLFRNAPMLNNMLSVRGASTHTKYAFSASHLKQDGVIVNSGFNRMQFRANMEQNISSKIKTSLQINYAKDKNYGTLASEMKSSSNAYASYLMYRMLGYRPVANDVDLVNELIDPEDEFAIFLMNPLISTNNEIREETKSDLFVSAALDYSITKDLSLNVRGGYTQRFTKSQALYNSQTYKGFKSNWNPNGANGSYGDIELNSWVNENRLTYKKRISPLHYFDVTGAFTLQGTSLDNYGFETDRITNEHLGLRALDYGIPKNVKSVLTSNTLASFLGRVNYNYKSKYLFTGSVRADGSSKFSKSNRWGVFPSAALAWQLGKEDFLKDVSWINDAKLRLSYGVTGNNRINDFVRFQTLDITDYYSFGNQEPYYAAVLNGMGNTDLKWESTAQWDIGYDMTLWKNKIDLTVDLYQKNTTDLLLNANIPLATGFSNVYKNVGEVRNRGLEIAVRSTNIRNKNFSWETAFNISFNENTIMKLSDGQSNILSWVGFTGDYNGSFSYIGKVGGPAATLYGYVWDGNYQVDDFDLVGSTYVLKAGVPNNGNASVQPGDIKYIDYNKDGTVNEKDMVEIGRALPRHIGGLQNNFTYKGISLGVLFQWNYGNDIINANRLAFEGNMGNRIGLNQFASYENRWSLENPTDENFRIGGFGPKGRYSSKIIEDGSYLRLKTVQLSYAFPKRLRGKLKGLEVYTAAQNLVTWSRYSGYDPEVSVRHSNLTPGFDYSSYPRSLTVTAGAKANF</sequence>
<evidence type="ECO:0000313" key="9">
    <source>
        <dbReference type="EMBL" id="MFD2554748.1"/>
    </source>
</evidence>
<dbReference type="SUPFAM" id="SSF56935">
    <property type="entry name" value="Porins"/>
    <property type="match status" value="1"/>
</dbReference>
<dbReference type="InterPro" id="IPR023997">
    <property type="entry name" value="TonB-dep_OMP_SusC/RagA_CS"/>
</dbReference>
<keyword evidence="6 7" id="KW-0998">Cell outer membrane</keyword>
<comment type="caution">
    <text evidence="9">The sequence shown here is derived from an EMBL/GenBank/DDBJ whole genome shotgun (WGS) entry which is preliminary data.</text>
</comment>
<organism evidence="9 10">
    <name type="scientific">Sphingobacterium tabacisoli</name>
    <dbReference type="NCBI Taxonomy" id="2044855"/>
    <lineage>
        <taxon>Bacteria</taxon>
        <taxon>Pseudomonadati</taxon>
        <taxon>Bacteroidota</taxon>
        <taxon>Sphingobacteriia</taxon>
        <taxon>Sphingobacteriales</taxon>
        <taxon>Sphingobacteriaceae</taxon>
        <taxon>Sphingobacterium</taxon>
    </lineage>
</organism>
<evidence type="ECO:0000256" key="2">
    <source>
        <dbReference type="ARBA" id="ARBA00022448"/>
    </source>
</evidence>
<accession>A0ABW5L2E6</accession>
<gene>
    <name evidence="9" type="ORF">ACFSQW_10130</name>
</gene>
<feature type="domain" description="Secretin/TonB short N-terminal" evidence="8">
    <location>
        <begin position="64"/>
        <end position="115"/>
    </location>
</feature>
<dbReference type="InterPro" id="IPR039426">
    <property type="entry name" value="TonB-dep_rcpt-like"/>
</dbReference>
<dbReference type="InterPro" id="IPR036942">
    <property type="entry name" value="Beta-barrel_TonB_sf"/>
</dbReference>
<evidence type="ECO:0000259" key="8">
    <source>
        <dbReference type="SMART" id="SM00965"/>
    </source>
</evidence>
<dbReference type="InterPro" id="IPR023996">
    <property type="entry name" value="TonB-dep_OMP_SusC/RagA"/>
</dbReference>
<reference evidence="10" key="1">
    <citation type="journal article" date="2019" name="Int. J. Syst. Evol. Microbiol.">
        <title>The Global Catalogue of Microorganisms (GCM) 10K type strain sequencing project: providing services to taxonomists for standard genome sequencing and annotation.</title>
        <authorList>
            <consortium name="The Broad Institute Genomics Platform"/>
            <consortium name="The Broad Institute Genome Sequencing Center for Infectious Disease"/>
            <person name="Wu L."/>
            <person name="Ma J."/>
        </authorList>
    </citation>
    <scope>NUCLEOTIDE SEQUENCE [LARGE SCALE GENOMIC DNA]</scope>
    <source>
        <strain evidence="10">KCTC 52298</strain>
    </source>
</reference>
<keyword evidence="5 7" id="KW-0472">Membrane</keyword>
<dbReference type="NCBIfam" id="TIGR04056">
    <property type="entry name" value="OMP_RagA_SusC"/>
    <property type="match status" value="1"/>
</dbReference>
<proteinExistence type="inferred from homology"/>
<dbReference type="Pfam" id="PF07715">
    <property type="entry name" value="Plug"/>
    <property type="match status" value="1"/>
</dbReference>
<evidence type="ECO:0000256" key="1">
    <source>
        <dbReference type="ARBA" id="ARBA00004571"/>
    </source>
</evidence>
<evidence type="ECO:0000256" key="5">
    <source>
        <dbReference type="ARBA" id="ARBA00023136"/>
    </source>
</evidence>
<keyword evidence="4 7" id="KW-0812">Transmembrane</keyword>
<dbReference type="Proteomes" id="UP001597440">
    <property type="component" value="Unassembled WGS sequence"/>
</dbReference>
<dbReference type="InterPro" id="IPR008969">
    <property type="entry name" value="CarboxyPept-like_regulatory"/>
</dbReference>
<comment type="subcellular location">
    <subcellularLocation>
        <location evidence="1 7">Cell outer membrane</location>
        <topology evidence="1 7">Multi-pass membrane protein</topology>
    </subcellularLocation>
</comment>
<dbReference type="InterPro" id="IPR012910">
    <property type="entry name" value="Plug_dom"/>
</dbReference>
<evidence type="ECO:0000256" key="7">
    <source>
        <dbReference type="PROSITE-ProRule" id="PRU01360"/>
    </source>
</evidence>
<dbReference type="Pfam" id="PF07660">
    <property type="entry name" value="STN"/>
    <property type="match status" value="1"/>
</dbReference>
<evidence type="ECO:0000256" key="4">
    <source>
        <dbReference type="ARBA" id="ARBA00022692"/>
    </source>
</evidence>